<dbReference type="AlphaFoldDB" id="A0A398CXI3"/>
<organism evidence="1 2">
    <name type="scientific">Cohnella faecalis</name>
    <dbReference type="NCBI Taxonomy" id="2315694"/>
    <lineage>
        <taxon>Bacteria</taxon>
        <taxon>Bacillati</taxon>
        <taxon>Bacillota</taxon>
        <taxon>Bacilli</taxon>
        <taxon>Bacillales</taxon>
        <taxon>Paenibacillaceae</taxon>
        <taxon>Cohnella</taxon>
    </lineage>
</organism>
<dbReference type="NCBIfam" id="TIGR03696">
    <property type="entry name" value="Rhs_assc_core"/>
    <property type="match status" value="1"/>
</dbReference>
<proteinExistence type="predicted"/>
<protein>
    <recommendedName>
        <fullName evidence="3">RHS repeat-associated core domain-containing protein</fullName>
    </recommendedName>
</protein>
<dbReference type="EMBL" id="QXJM01000029">
    <property type="protein sequence ID" value="RIE03931.1"/>
    <property type="molecule type" value="Genomic_DNA"/>
</dbReference>
<accession>A0A398CXI3</accession>
<dbReference type="InterPro" id="IPR022385">
    <property type="entry name" value="Rhs_assc_core"/>
</dbReference>
<name>A0A398CXI3_9BACL</name>
<reference evidence="1 2" key="1">
    <citation type="submission" date="2018-09" db="EMBL/GenBank/DDBJ databases">
        <title>Cohnella cavernae sp. nov., isolated from a karst cave.</title>
        <authorList>
            <person name="Zhu H."/>
        </authorList>
    </citation>
    <scope>NUCLEOTIDE SEQUENCE [LARGE SCALE GENOMIC DNA]</scope>
    <source>
        <strain evidence="1 2">K2E09-144</strain>
    </source>
</reference>
<dbReference type="Proteomes" id="UP000266340">
    <property type="component" value="Unassembled WGS sequence"/>
</dbReference>
<sequence length="226" mass="24819">MTTRSSTPEKCTIRKRGSIICERGIDPSIGRFISKDSYEGDLANPLTLNLYTYVYNNPMMYLDPSGNIGWRQIDNLLMGIGASAGDAIMDMLKSPRTLLQLGRALIAGDLSIVDLGKAIGASATEPIKYLVEYSKHVWGGKPTNAEVKEYGKQLGNVLQMALGSSAAMKIIAKAVPRLAKGLKAVEAASCNCSRQGLRFKQTKGRKTSKTLKSEIWFSRRMKRLVR</sequence>
<evidence type="ECO:0008006" key="3">
    <source>
        <dbReference type="Google" id="ProtNLM"/>
    </source>
</evidence>
<keyword evidence="2" id="KW-1185">Reference proteome</keyword>
<gene>
    <name evidence="1" type="ORF">D3H35_08175</name>
</gene>
<dbReference type="OrthoDB" id="41445at2"/>
<dbReference type="Gene3D" id="2.180.10.10">
    <property type="entry name" value="RHS repeat-associated core"/>
    <property type="match status" value="1"/>
</dbReference>
<comment type="caution">
    <text evidence="1">The sequence shown here is derived from an EMBL/GenBank/DDBJ whole genome shotgun (WGS) entry which is preliminary data.</text>
</comment>
<dbReference type="RefSeq" id="WP_119148608.1">
    <property type="nucleotide sequence ID" value="NZ_JBHSOV010000006.1"/>
</dbReference>
<evidence type="ECO:0000313" key="2">
    <source>
        <dbReference type="Proteomes" id="UP000266340"/>
    </source>
</evidence>
<evidence type="ECO:0000313" key="1">
    <source>
        <dbReference type="EMBL" id="RIE03931.1"/>
    </source>
</evidence>